<dbReference type="InterPro" id="IPR003593">
    <property type="entry name" value="AAA+_ATPase"/>
</dbReference>
<gene>
    <name evidence="20" type="ORF">RDB_LOCUS4238</name>
</gene>
<dbReference type="EMBL" id="CAJMWS010000026">
    <property type="protein sequence ID" value="CAE6342127.1"/>
    <property type="molecule type" value="Genomic_DNA"/>
</dbReference>
<evidence type="ECO:0000313" key="20">
    <source>
        <dbReference type="EMBL" id="CAE6342127.1"/>
    </source>
</evidence>
<name>A0A8H2ZZP8_9AGAM</name>
<evidence type="ECO:0000256" key="15">
    <source>
        <dbReference type="ARBA" id="ARBA00046271"/>
    </source>
</evidence>
<evidence type="ECO:0000256" key="14">
    <source>
        <dbReference type="ARBA" id="ARBA00034532"/>
    </source>
</evidence>
<dbReference type="Pfam" id="PF00004">
    <property type="entry name" value="AAA"/>
    <property type="match status" value="2"/>
</dbReference>
<dbReference type="PROSITE" id="PS00674">
    <property type="entry name" value="AAA"/>
    <property type="match status" value="1"/>
</dbReference>
<dbReference type="Pfam" id="PF09262">
    <property type="entry name" value="PEX-1N"/>
    <property type="match status" value="1"/>
</dbReference>
<feature type="region of interest" description="Disordered" evidence="18">
    <location>
        <begin position="184"/>
        <end position="220"/>
    </location>
</feature>
<organism evidence="20 21">
    <name type="scientific">Rhizoctonia solani</name>
    <dbReference type="NCBI Taxonomy" id="456999"/>
    <lineage>
        <taxon>Eukaryota</taxon>
        <taxon>Fungi</taxon>
        <taxon>Dikarya</taxon>
        <taxon>Basidiomycota</taxon>
        <taxon>Agaricomycotina</taxon>
        <taxon>Agaricomycetes</taxon>
        <taxon>Cantharellales</taxon>
        <taxon>Ceratobasidiaceae</taxon>
        <taxon>Rhizoctonia</taxon>
    </lineage>
</organism>
<keyword evidence="8" id="KW-0378">Hydrolase</keyword>
<keyword evidence="3" id="KW-0813">Transport</keyword>
<dbReference type="InterPro" id="IPR027417">
    <property type="entry name" value="P-loop_NTPase"/>
</dbReference>
<feature type="domain" description="AAA+ ATPase" evidence="19">
    <location>
        <begin position="415"/>
        <end position="557"/>
    </location>
</feature>
<feature type="compositionally biased region" description="Polar residues" evidence="18">
    <location>
        <begin position="203"/>
        <end position="219"/>
    </location>
</feature>
<reference evidence="20" key="1">
    <citation type="submission" date="2021-01" db="EMBL/GenBank/DDBJ databases">
        <authorList>
            <person name="Kaushik A."/>
        </authorList>
    </citation>
    <scope>NUCLEOTIDE SEQUENCE</scope>
    <source>
        <strain evidence="20">AG1-1C</strain>
    </source>
</reference>
<dbReference type="Gene3D" id="3.40.50.300">
    <property type="entry name" value="P-loop containing nucleotide triphosphate hydrolases"/>
    <property type="match status" value="2"/>
</dbReference>
<comment type="caution">
    <text evidence="20">The sequence shown here is derived from an EMBL/GenBank/DDBJ whole genome shotgun (WGS) entry which is preliminary data.</text>
</comment>
<dbReference type="PANTHER" id="PTHR23077">
    <property type="entry name" value="AAA-FAMILY ATPASE"/>
    <property type="match status" value="1"/>
</dbReference>
<evidence type="ECO:0000256" key="2">
    <source>
        <dbReference type="ARBA" id="ARBA00006914"/>
    </source>
</evidence>
<accession>A0A8H2ZZP8</accession>
<feature type="region of interest" description="Disordered" evidence="18">
    <location>
        <begin position="985"/>
        <end position="1005"/>
    </location>
</feature>
<dbReference type="InterPro" id="IPR029067">
    <property type="entry name" value="CDC48_domain_2-like_sf"/>
</dbReference>
<protein>
    <recommendedName>
        <fullName evidence="14">Peroxisomal ATPase PEX1</fullName>
    </recommendedName>
    <alternativeName>
        <fullName evidence="13">Peroxin-1</fullName>
    </alternativeName>
</protein>
<evidence type="ECO:0000256" key="7">
    <source>
        <dbReference type="ARBA" id="ARBA00022741"/>
    </source>
</evidence>
<evidence type="ECO:0000256" key="16">
    <source>
        <dbReference type="ARBA" id="ARBA00048778"/>
    </source>
</evidence>
<evidence type="ECO:0000256" key="13">
    <source>
        <dbReference type="ARBA" id="ARBA00032509"/>
    </source>
</evidence>
<keyword evidence="7" id="KW-0547">Nucleotide-binding</keyword>
<comment type="similarity">
    <text evidence="2">Belongs to the AAA ATPase family.</text>
</comment>
<evidence type="ECO:0000256" key="18">
    <source>
        <dbReference type="SAM" id="MobiDB-lite"/>
    </source>
</evidence>
<evidence type="ECO:0000256" key="6">
    <source>
        <dbReference type="ARBA" id="ARBA00022737"/>
    </source>
</evidence>
<dbReference type="Gene3D" id="1.10.8.60">
    <property type="match status" value="2"/>
</dbReference>
<dbReference type="FunFam" id="1.10.8.60:FF:000105">
    <property type="entry name" value="PeRoXisome assembly factor"/>
    <property type="match status" value="1"/>
</dbReference>
<keyword evidence="9" id="KW-0067">ATP-binding</keyword>
<evidence type="ECO:0000256" key="11">
    <source>
        <dbReference type="ARBA" id="ARBA00023136"/>
    </source>
</evidence>
<dbReference type="GO" id="GO:0005778">
    <property type="term" value="C:peroxisomal membrane"/>
    <property type="evidence" value="ECO:0007669"/>
    <property type="project" value="UniProtKB-SubCell"/>
</dbReference>
<dbReference type="Proteomes" id="UP000663846">
    <property type="component" value="Unassembled WGS sequence"/>
</dbReference>
<dbReference type="GO" id="GO:0005524">
    <property type="term" value="F:ATP binding"/>
    <property type="evidence" value="ECO:0007669"/>
    <property type="project" value="UniProtKB-KW"/>
</dbReference>
<dbReference type="InterPro" id="IPR015342">
    <property type="entry name" value="PEX1-N_C-lobe"/>
</dbReference>
<dbReference type="InterPro" id="IPR009010">
    <property type="entry name" value="Asp_de-COase-like_dom_sf"/>
</dbReference>
<evidence type="ECO:0000313" key="21">
    <source>
        <dbReference type="Proteomes" id="UP000663846"/>
    </source>
</evidence>
<comment type="catalytic activity">
    <reaction evidence="16">
        <text>ATP + H2O = ADP + phosphate + H(+)</text>
        <dbReference type="Rhea" id="RHEA:13065"/>
        <dbReference type="ChEBI" id="CHEBI:15377"/>
        <dbReference type="ChEBI" id="CHEBI:15378"/>
        <dbReference type="ChEBI" id="CHEBI:30616"/>
        <dbReference type="ChEBI" id="CHEBI:43474"/>
        <dbReference type="ChEBI" id="CHEBI:456216"/>
    </reaction>
    <physiologicalReaction direction="left-to-right" evidence="16">
        <dbReference type="Rhea" id="RHEA:13066"/>
    </physiologicalReaction>
</comment>
<dbReference type="Gene3D" id="3.10.330.10">
    <property type="match status" value="1"/>
</dbReference>
<comment type="subcellular location">
    <subcellularLocation>
        <location evidence="1">Cytoplasm</location>
        <location evidence="1">Cytosol</location>
    </subcellularLocation>
    <subcellularLocation>
        <location evidence="15">Peroxisome membrane</location>
    </subcellularLocation>
</comment>
<keyword evidence="11" id="KW-0472">Membrane</keyword>
<sequence length="1005" mass="109293">MPRLYSIKYTPLRTCLINLPMSLYGPLAAKQVRPQRLAVHIALPGSSEGVYVGWTGMASASSLSKWQHGAQAAAEALDTIEIDPQIAQSYGFKDGATVEIGLVHNLPIATNVETEPLSADDWEILETHADYVEQNLLGQVRAVAVGQEISVWALGRSRVQFRVVSIKPEGQAVLLGADTEVAIAPKLRPPPKPSSVQSKKLPQNESQDLPTNQSSSIKATDSAPLPLRIFPARLLASPINTDSEVEVHLSNDDIQRLNSQNEKASCTHAWLVRVRPPRLVKEFDKGGRPVEKSGPVPVLLQQNKQKDKRVEEKKPVPGVLVRVKANEGITAGHAIVLGLENKVEEWDTVLLSPSDEPEESSRSSSPKQIVPTDIRPAQDEKSQLAGVDTILAECHNFFVRTFMQNEAFGTAGGSHLPGLLLHGAPGSGRTSVARAVTKKLESDPSIHACIVYIDLAQMADQHTSLLRDKFKTWRAVAAWRQPSVLVLDNLDKVVSAEVEHADSSRARHIAEHFLDVFAESPAPGVALLATCQGPTALHPLLTTSHVFSHKVQLRAPDKAARRDASILTIRRRFDTSDLSSDPATPLNFVALATDTEGYSATDLQDLVGRAVHAAAVRSAASSTGAPVLLPADFAKAQEDFVPLTLRGVKLQKSEVSWSDIGGLHETRGVLRETLEWPTKYGAIFAKCPLRLRSGLLLYGYPGCGKTLLASAVAKECGLNFISVKGPELLNKYIGQSEQSVRDIFDRASAAKPCVLFLDEFDSIAPKRGHDSTGVTDRVVNQMLTQMDGAEGLDGVYVLAATSRPDLIDPALLRPGRLDKSLLCHMPAADERREILEAVSRKIALAHNVDLSEIARKTEGFSGADLQALVYNAQLEVVHEELAAKTQELTESLSTERNEDRVKVEVVGGPVMTRAETAALERRVATMIATRAPKSTRKKVGASGEKPRHQITLAHLERSLENHRPSVSPEERWRLQMIYDAFQSDRTGEHKVPPGLSGVGERATLG</sequence>
<feature type="region of interest" description="Disordered" evidence="18">
    <location>
        <begin position="351"/>
        <end position="379"/>
    </location>
</feature>
<keyword evidence="4" id="KW-0963">Cytoplasm</keyword>
<dbReference type="Gene3D" id="2.40.40.20">
    <property type="match status" value="1"/>
</dbReference>
<dbReference type="InterPro" id="IPR041569">
    <property type="entry name" value="AAA_lid_3"/>
</dbReference>
<dbReference type="SUPFAM" id="SSF52540">
    <property type="entry name" value="P-loop containing nucleoside triphosphate hydrolases"/>
    <property type="match status" value="2"/>
</dbReference>
<feature type="domain" description="AAA+ ATPase" evidence="19">
    <location>
        <begin position="691"/>
        <end position="826"/>
    </location>
</feature>
<dbReference type="AlphaFoldDB" id="A0A8H2ZZP8"/>
<evidence type="ECO:0000256" key="9">
    <source>
        <dbReference type="ARBA" id="ARBA00022840"/>
    </source>
</evidence>
<keyword evidence="10" id="KW-0653">Protein transport</keyword>
<dbReference type="CDD" id="cd19526">
    <property type="entry name" value="RecA-like_PEX1_r2"/>
    <property type="match status" value="1"/>
</dbReference>
<dbReference type="Pfam" id="PF17862">
    <property type="entry name" value="AAA_lid_3"/>
    <property type="match status" value="1"/>
</dbReference>
<keyword evidence="6" id="KW-0677">Repeat</keyword>
<dbReference type="SMART" id="SM00382">
    <property type="entry name" value="AAA"/>
    <property type="match status" value="2"/>
</dbReference>
<keyword evidence="5" id="KW-0962">Peroxisome biogenesis</keyword>
<dbReference type="InterPro" id="IPR050168">
    <property type="entry name" value="AAA_ATPase_domain"/>
</dbReference>
<evidence type="ECO:0000256" key="5">
    <source>
        <dbReference type="ARBA" id="ARBA00022593"/>
    </source>
</evidence>
<evidence type="ECO:0000256" key="1">
    <source>
        <dbReference type="ARBA" id="ARBA00004514"/>
    </source>
</evidence>
<dbReference type="GO" id="GO:0005829">
    <property type="term" value="C:cytosol"/>
    <property type="evidence" value="ECO:0007669"/>
    <property type="project" value="UniProtKB-SubCell"/>
</dbReference>
<evidence type="ECO:0000256" key="3">
    <source>
        <dbReference type="ARBA" id="ARBA00022448"/>
    </source>
</evidence>
<dbReference type="GO" id="GO:0016887">
    <property type="term" value="F:ATP hydrolysis activity"/>
    <property type="evidence" value="ECO:0007669"/>
    <property type="project" value="InterPro"/>
</dbReference>
<dbReference type="GO" id="GO:0016558">
    <property type="term" value="P:protein import into peroxisome matrix"/>
    <property type="evidence" value="ECO:0007669"/>
    <property type="project" value="TreeGrafter"/>
</dbReference>
<evidence type="ECO:0000256" key="8">
    <source>
        <dbReference type="ARBA" id="ARBA00022801"/>
    </source>
</evidence>
<evidence type="ECO:0000256" key="17">
    <source>
        <dbReference type="ARBA" id="ARBA00064205"/>
    </source>
</evidence>
<comment type="subunit">
    <text evidence="17">Interacts with PEX6; forming the PEX1-PEX6 AAA ATPase complex, which is composed of a heterohexamer formed by a trimer of PEX1-PEX6 dimers.</text>
</comment>
<dbReference type="InterPro" id="IPR003959">
    <property type="entry name" value="ATPase_AAA_core"/>
</dbReference>
<dbReference type="SUPFAM" id="SSF54585">
    <property type="entry name" value="Cdc48 domain 2-like"/>
    <property type="match status" value="1"/>
</dbReference>
<proteinExistence type="inferred from homology"/>
<dbReference type="InterPro" id="IPR003960">
    <property type="entry name" value="ATPase_AAA_CS"/>
</dbReference>
<evidence type="ECO:0000259" key="19">
    <source>
        <dbReference type="SMART" id="SM00382"/>
    </source>
</evidence>
<keyword evidence="12" id="KW-0576">Peroxisome</keyword>
<evidence type="ECO:0000256" key="4">
    <source>
        <dbReference type="ARBA" id="ARBA00022490"/>
    </source>
</evidence>
<dbReference type="PANTHER" id="PTHR23077:SF12">
    <property type="entry name" value="PEROXISOMAL ATPASE PEX1"/>
    <property type="match status" value="1"/>
</dbReference>
<evidence type="ECO:0000256" key="12">
    <source>
        <dbReference type="ARBA" id="ARBA00023140"/>
    </source>
</evidence>
<dbReference type="FunFam" id="3.40.50.300:FF:000149">
    <property type="entry name" value="Nuclear valosin-containing protein-like"/>
    <property type="match status" value="1"/>
</dbReference>
<dbReference type="SUPFAM" id="SSF50692">
    <property type="entry name" value="ADC-like"/>
    <property type="match status" value="1"/>
</dbReference>
<evidence type="ECO:0000256" key="10">
    <source>
        <dbReference type="ARBA" id="ARBA00022927"/>
    </source>
</evidence>